<dbReference type="GO" id="GO:0009103">
    <property type="term" value="P:lipopolysaccharide biosynthetic process"/>
    <property type="evidence" value="ECO:0007669"/>
    <property type="project" value="TreeGrafter"/>
</dbReference>
<feature type="transmembrane region" description="Helical" evidence="10">
    <location>
        <begin position="267"/>
        <end position="286"/>
    </location>
</feature>
<feature type="transmembrane region" description="Helical" evidence="10">
    <location>
        <begin position="382"/>
        <end position="403"/>
    </location>
</feature>
<keyword evidence="13" id="KW-0378">Hydrolase</keyword>
<gene>
    <name evidence="12" type="ORF">Heshes_25550</name>
    <name evidence="13" type="ORF">SAMN04489725_11043</name>
</gene>
<keyword evidence="6 10" id="KW-1133">Transmembrane helix</keyword>
<dbReference type="RefSeq" id="WP_074693248.1">
    <property type="nucleotide sequence ID" value="NZ_BSRA01000018.1"/>
</dbReference>
<evidence type="ECO:0000256" key="7">
    <source>
        <dbReference type="ARBA" id="ARBA00023136"/>
    </source>
</evidence>
<dbReference type="Proteomes" id="UP001157137">
    <property type="component" value="Unassembled WGS sequence"/>
</dbReference>
<name>A0A1H2V8M1_9BACL</name>
<dbReference type="GO" id="GO:0005886">
    <property type="term" value="C:plasma membrane"/>
    <property type="evidence" value="ECO:0007669"/>
    <property type="project" value="UniProtKB-SubCell"/>
</dbReference>
<evidence type="ECO:0000259" key="11">
    <source>
        <dbReference type="Pfam" id="PF01757"/>
    </source>
</evidence>
<feature type="transmembrane region" description="Helical" evidence="10">
    <location>
        <begin position="330"/>
        <end position="352"/>
    </location>
</feature>
<evidence type="ECO:0000256" key="8">
    <source>
        <dbReference type="ARBA" id="ARBA00023315"/>
    </source>
</evidence>
<feature type="transmembrane region" description="Helical" evidence="10">
    <location>
        <begin position="151"/>
        <end position="167"/>
    </location>
</feature>
<dbReference type="Pfam" id="PF01757">
    <property type="entry name" value="Acyl_transf_3"/>
    <property type="match status" value="1"/>
</dbReference>
<dbReference type="Gene3D" id="3.40.50.1110">
    <property type="entry name" value="SGNH hydrolase"/>
    <property type="match status" value="1"/>
</dbReference>
<evidence type="ECO:0000256" key="3">
    <source>
        <dbReference type="ARBA" id="ARBA00022475"/>
    </source>
</evidence>
<sequence length="641" mass="70473">MPKPMGGNGRYMPGLDGLRALAVLAVIAYHLNLSWAPGGLLGVQVFFVLSGYLITDLLIAQWKRNGRILLGDFWLRRARRLLPAMFSMLVAVMVWVWFEDKTQFTQFWQDAVASICYVSNWWFIFHKVSYFASFGRQTPLGHLWSLAVEEQFYLLWPLVLMLGLRFLRRRGSMLIATFVLVLASAAWMGILYQPGMDPSRVYYGTDTRAFGLLIGACVAFVWPSSQFSRGLSVSARRWLDIIGFLGLLAILWMIWQTNEYENFLYRGGLLLLSIATAVLVACLAHPDTRLGRLFGLHPLRWLGVRSYGIYLWHFPIIVLTTPLMDANQFNAGRAALQVIASIVIAALSWRILEEPIRRLGSRKGTDAPDRTVRVRRRHPSRWALAGSGVAVVVLFCAGMTAYAPTVVATLGNDVRELGQQGGAHTDKRSTQPVKSAVGNGADASGKAINRAAHGSTGVGTAVDKTTAAATEHEKTRPISARVPKVESGVGVSAIGDSVMVDATPYLQKLLPGIVCDGMVGRQMYEAPEAVAQLKAKGELGDVVIIELGTNGPFSKSQLVSLLQSLGPVKRIILVNTRVPRPWQNVVNQTLAQVAQTFPHTVLVNWYQASAGHNAYFYPDGVHLNPQGAAFYASLLAKAVEQ</sequence>
<feature type="transmembrane region" description="Helical" evidence="10">
    <location>
        <begin position="81"/>
        <end position="98"/>
    </location>
</feature>
<feature type="region of interest" description="Disordered" evidence="9">
    <location>
        <begin position="418"/>
        <end position="442"/>
    </location>
</feature>
<feature type="transmembrane region" description="Helical" evidence="10">
    <location>
        <begin position="207"/>
        <end position="225"/>
    </location>
</feature>
<evidence type="ECO:0000313" key="14">
    <source>
        <dbReference type="Proteomes" id="UP000182589"/>
    </source>
</evidence>
<keyword evidence="8 13" id="KW-0012">Acyltransferase</keyword>
<dbReference type="CDD" id="cd01840">
    <property type="entry name" value="SGNH_hydrolase_yrhL_like"/>
    <property type="match status" value="1"/>
</dbReference>
<comment type="similarity">
    <text evidence="2">Belongs to the acyltransferase 3 family.</text>
</comment>
<comment type="subcellular location">
    <subcellularLocation>
        <location evidence="1">Cell membrane</location>
        <topology evidence="1">Multi-pass membrane protein</topology>
    </subcellularLocation>
</comment>
<evidence type="ECO:0000256" key="6">
    <source>
        <dbReference type="ARBA" id="ARBA00022989"/>
    </source>
</evidence>
<keyword evidence="4 13" id="KW-0808">Transferase</keyword>
<organism evidence="13 14">
    <name type="scientific">Alicyclobacillus hesperidum</name>
    <dbReference type="NCBI Taxonomy" id="89784"/>
    <lineage>
        <taxon>Bacteria</taxon>
        <taxon>Bacillati</taxon>
        <taxon>Bacillota</taxon>
        <taxon>Bacilli</taxon>
        <taxon>Bacillales</taxon>
        <taxon>Alicyclobacillaceae</taxon>
        <taxon>Alicyclobacillus</taxon>
    </lineage>
</organism>
<keyword evidence="7 10" id="KW-0472">Membrane</keyword>
<accession>A0A1H2V8M1</accession>
<dbReference type="InterPro" id="IPR002656">
    <property type="entry name" value="Acyl_transf_3_dom"/>
</dbReference>
<dbReference type="STRING" id="89784.SAMN04489725_11043"/>
<evidence type="ECO:0000256" key="9">
    <source>
        <dbReference type="SAM" id="MobiDB-lite"/>
    </source>
</evidence>
<dbReference type="InterPro" id="IPR036514">
    <property type="entry name" value="SGNH_hydro_sf"/>
</dbReference>
<evidence type="ECO:0000256" key="10">
    <source>
        <dbReference type="SAM" id="Phobius"/>
    </source>
</evidence>
<feature type="domain" description="Acyltransferase 3" evidence="11">
    <location>
        <begin position="13"/>
        <end position="349"/>
    </location>
</feature>
<dbReference type="GO" id="GO:0016747">
    <property type="term" value="F:acyltransferase activity, transferring groups other than amino-acyl groups"/>
    <property type="evidence" value="ECO:0007669"/>
    <property type="project" value="InterPro"/>
</dbReference>
<dbReference type="EMBL" id="FNOJ01000010">
    <property type="protein sequence ID" value="SDW64706.1"/>
    <property type="molecule type" value="Genomic_DNA"/>
</dbReference>
<proteinExistence type="inferred from homology"/>
<feature type="transmembrane region" description="Helical" evidence="10">
    <location>
        <begin position="307"/>
        <end position="324"/>
    </location>
</feature>
<keyword evidence="14" id="KW-1185">Reference proteome</keyword>
<dbReference type="PANTHER" id="PTHR23028:SF53">
    <property type="entry name" value="ACYL_TRANSF_3 DOMAIN-CONTAINING PROTEIN"/>
    <property type="match status" value="1"/>
</dbReference>
<feature type="transmembrane region" description="Helical" evidence="10">
    <location>
        <begin position="38"/>
        <end position="60"/>
    </location>
</feature>
<evidence type="ECO:0000313" key="12">
    <source>
        <dbReference type="EMBL" id="GLV14871.1"/>
    </source>
</evidence>
<reference evidence="13" key="2">
    <citation type="submission" date="2016-10" db="EMBL/GenBank/DDBJ databases">
        <authorList>
            <person name="de Groot N.N."/>
        </authorList>
    </citation>
    <scope>NUCLEOTIDE SEQUENCE [LARGE SCALE GENOMIC DNA]</scope>
    <source>
        <strain evidence="13">DSM 12489</strain>
    </source>
</reference>
<dbReference type="EMBL" id="BSRA01000018">
    <property type="protein sequence ID" value="GLV14871.1"/>
    <property type="molecule type" value="Genomic_DNA"/>
</dbReference>
<keyword evidence="5 10" id="KW-0812">Transmembrane</keyword>
<protein>
    <submittedName>
        <fullName evidence="12 13">Acyltransferase</fullName>
    </submittedName>
</protein>
<dbReference type="PANTHER" id="PTHR23028">
    <property type="entry name" value="ACETYLTRANSFERASE"/>
    <property type="match status" value="1"/>
</dbReference>
<feature type="transmembrane region" description="Helical" evidence="10">
    <location>
        <begin position="174"/>
        <end position="195"/>
    </location>
</feature>
<dbReference type="SUPFAM" id="SSF52266">
    <property type="entry name" value="SGNH hydrolase"/>
    <property type="match status" value="1"/>
</dbReference>
<keyword evidence="3" id="KW-1003">Cell membrane</keyword>
<evidence type="ECO:0000256" key="2">
    <source>
        <dbReference type="ARBA" id="ARBA00007400"/>
    </source>
</evidence>
<dbReference type="GO" id="GO:0016787">
    <property type="term" value="F:hydrolase activity"/>
    <property type="evidence" value="ECO:0007669"/>
    <property type="project" value="UniProtKB-KW"/>
</dbReference>
<reference evidence="14" key="1">
    <citation type="submission" date="2016-10" db="EMBL/GenBank/DDBJ databases">
        <authorList>
            <person name="Varghese N."/>
        </authorList>
    </citation>
    <scope>NUCLEOTIDE SEQUENCE [LARGE SCALE GENOMIC DNA]</scope>
    <source>
        <strain evidence="14">DSM 12489</strain>
    </source>
</reference>
<evidence type="ECO:0000256" key="1">
    <source>
        <dbReference type="ARBA" id="ARBA00004651"/>
    </source>
</evidence>
<evidence type="ECO:0000256" key="5">
    <source>
        <dbReference type="ARBA" id="ARBA00022692"/>
    </source>
</evidence>
<reference evidence="12" key="3">
    <citation type="submission" date="2023-02" db="EMBL/GenBank/DDBJ databases">
        <title>Proposal of a novel subspecies: Alicyclobacillus hesperidum subspecies aegle.</title>
        <authorList>
            <person name="Goto K."/>
            <person name="Fujii T."/>
            <person name="Yasui K."/>
            <person name="Mochida K."/>
            <person name="Kato-Tanaka Y."/>
            <person name="Morohoshi S."/>
            <person name="An S.Y."/>
            <person name="Kasai H."/>
            <person name="Yokota A."/>
        </authorList>
    </citation>
    <scope>NUCLEOTIDE SEQUENCE</scope>
    <source>
        <strain evidence="12">DSM 12766</strain>
    </source>
</reference>
<dbReference type="Proteomes" id="UP000182589">
    <property type="component" value="Unassembled WGS sequence"/>
</dbReference>
<dbReference type="AlphaFoldDB" id="A0A1H2V8M1"/>
<feature type="transmembrane region" description="Helical" evidence="10">
    <location>
        <begin position="237"/>
        <end position="255"/>
    </location>
</feature>
<evidence type="ECO:0000313" key="13">
    <source>
        <dbReference type="EMBL" id="SDW64706.1"/>
    </source>
</evidence>
<dbReference type="InterPro" id="IPR050879">
    <property type="entry name" value="Acyltransferase_3"/>
</dbReference>
<evidence type="ECO:0000256" key="4">
    <source>
        <dbReference type="ARBA" id="ARBA00022679"/>
    </source>
</evidence>